<feature type="domain" description="DUF3592" evidence="2">
    <location>
        <begin position="179"/>
        <end position="246"/>
    </location>
</feature>
<organism evidence="3 4">
    <name type="scientific">Streptomyces boncukensis</name>
    <dbReference type="NCBI Taxonomy" id="2711219"/>
    <lineage>
        <taxon>Bacteria</taxon>
        <taxon>Bacillati</taxon>
        <taxon>Actinomycetota</taxon>
        <taxon>Actinomycetes</taxon>
        <taxon>Kitasatosporales</taxon>
        <taxon>Streptomycetaceae</taxon>
        <taxon>Streptomyces</taxon>
    </lineage>
</organism>
<feature type="transmembrane region" description="Helical" evidence="1">
    <location>
        <begin position="6"/>
        <end position="27"/>
    </location>
</feature>
<feature type="transmembrane region" description="Helical" evidence="1">
    <location>
        <begin position="142"/>
        <end position="165"/>
    </location>
</feature>
<keyword evidence="1" id="KW-1133">Transmembrane helix</keyword>
<protein>
    <submittedName>
        <fullName evidence="3">DUF3592 domain-containing protein</fullName>
    </submittedName>
</protein>
<reference evidence="3 4" key="1">
    <citation type="submission" date="2020-02" db="EMBL/GenBank/DDBJ databases">
        <title>Whole-genome analyses of novel actinobacteria.</title>
        <authorList>
            <person name="Sahin N."/>
            <person name="Tatar D."/>
        </authorList>
    </citation>
    <scope>NUCLEOTIDE SEQUENCE [LARGE SCALE GENOMIC DNA]</scope>
    <source>
        <strain evidence="3 4">SB3404</strain>
    </source>
</reference>
<evidence type="ECO:0000313" key="3">
    <source>
        <dbReference type="EMBL" id="NGO70026.1"/>
    </source>
</evidence>
<feature type="transmembrane region" description="Helical" evidence="1">
    <location>
        <begin position="252"/>
        <end position="274"/>
    </location>
</feature>
<dbReference type="Proteomes" id="UP000477722">
    <property type="component" value="Unassembled WGS sequence"/>
</dbReference>
<feature type="domain" description="DUF3592" evidence="2">
    <location>
        <begin position="43"/>
        <end position="111"/>
    </location>
</feature>
<accession>A0A6G4WXL1</accession>
<name>A0A6G4WXL1_9ACTN</name>
<keyword evidence="1" id="KW-0472">Membrane</keyword>
<feature type="transmembrane region" description="Helical" evidence="1">
    <location>
        <begin position="118"/>
        <end position="136"/>
    </location>
</feature>
<evidence type="ECO:0000259" key="2">
    <source>
        <dbReference type="Pfam" id="PF12158"/>
    </source>
</evidence>
<gene>
    <name evidence="3" type="ORF">G5C65_17025</name>
</gene>
<proteinExistence type="predicted"/>
<evidence type="ECO:0000256" key="1">
    <source>
        <dbReference type="SAM" id="Phobius"/>
    </source>
</evidence>
<comment type="caution">
    <text evidence="3">The sequence shown here is derived from an EMBL/GenBank/DDBJ whole genome shotgun (WGS) entry which is preliminary data.</text>
</comment>
<sequence>MSMPWEAVLVTAVAGAAVTGGAGYRLLRERALRRGGIRTHALVVGQDERIGEGGGGAGLVQAPVVEFTTADGRVVRTRSQVGSSVSSVVPGRAVTVFYNPADPRDVAIVGFGRAVPRLFCALGILGMVVAALFAALDEETPAAVVGAGVPVVLGSVLLGVGGSGIGQVRALRRRGGTADGVVVGESTSSTREGLTLHHPVVRFALPTGHMVETASGRGTLRRRTVPGQSVSVLYHPDDPYRMLLADDRVRPLFWLFAVVGLVVLGGTLAIVVLLTTR</sequence>
<keyword evidence="1" id="KW-0812">Transmembrane</keyword>
<keyword evidence="4" id="KW-1185">Reference proteome</keyword>
<evidence type="ECO:0000313" key="4">
    <source>
        <dbReference type="Proteomes" id="UP000477722"/>
    </source>
</evidence>
<dbReference type="EMBL" id="JAAKZZ010000160">
    <property type="protein sequence ID" value="NGO70026.1"/>
    <property type="molecule type" value="Genomic_DNA"/>
</dbReference>
<dbReference type="AlphaFoldDB" id="A0A6G4WXL1"/>
<dbReference type="InterPro" id="IPR021994">
    <property type="entry name" value="DUF3592"/>
</dbReference>
<dbReference type="Pfam" id="PF12158">
    <property type="entry name" value="DUF3592"/>
    <property type="match status" value="2"/>
</dbReference>